<dbReference type="AlphaFoldDB" id="A0AA41WHV6"/>
<sequence length="858" mass="92425">MTATATLLPHHEQLLAASAIALEVAAARGYRSVTTRAELARLGFGSRQQQVPTLLIPIWDVTGSIATYQHRPDQPRIKDGKPIKYETLAGSRMVLDVHPLIRAQLADPAVPLWITEGVRKADAAVSVGLCCVALLGVWSWRGTNPHGGKTALPDWEAIALDGRPVYICYDSDVMLKPEVHQALERLGAFLHQRGADVAYIYLPPGPGGVKVGLDDYLAAGHSVAELLSLATPELRRPPGEDAARAGTRRVGPYEYGPAGIVYVRTTSHGSEAYPLANFTARIVEVVTLDDDVETRRVFRVAGWLGDRALPTLQVSAESFASMGWAAQWAPAAVIAAGTAAKDRLREAVLRDSGAAPERTVYTHAGWRQCAGAWVFLHGRGALGPDGPVEGIHVELPPQLHRYWLPDPPQDPEVARRAWAVLLAGVRVADPRITAPLFGAAFAAPLGLALGAPPAGGGLTVPGGFTLWLLAPTGFYKSTLSALVSHLFGGPWDDKGPPATWEASENALERLGHAAAYLPLWIDDFRPGGTGREALELERRAQRFIREVGNAAGRERMRADTSLRPSLWPRCLPICSGELLPGGASTVARLLVVDVVREWVDLDRLSEAQRLAPEWYPLAGALLVQAIAREAEALRAALPARRIAVRDQLRIHVAHPQHAAHAARLILAWGWVLEQAAQVGALSAAEAEALFAEVSEAIAVVAARSGQYGEAERPALRCLDLLQAMLRSRRVHINRLLPGDNEEEAPPTAPTLWGWTSPGDGPPTPGGPCVGYVDEAEGIVYLLPTPLLRELAEYTRTLPRRFAVTADALGRDLAAAGLLAKRDPGRHTYRKRIGLERPHTWALLARDIWAESEGGGDAA</sequence>
<comment type="caution">
    <text evidence="3">The sequence shown here is derived from an EMBL/GenBank/DDBJ whole genome shotgun (WGS) entry which is preliminary data.</text>
</comment>
<evidence type="ECO:0000313" key="3">
    <source>
        <dbReference type="EMBL" id="MCM8750403.1"/>
    </source>
</evidence>
<dbReference type="InterPro" id="IPR024385">
    <property type="entry name" value="DUF3854"/>
</dbReference>
<dbReference type="Pfam" id="PF12965">
    <property type="entry name" value="DUF3854"/>
    <property type="match status" value="1"/>
</dbReference>
<feature type="domain" description="DUF3854" evidence="2">
    <location>
        <begin position="106"/>
        <end position="219"/>
    </location>
</feature>
<gene>
    <name evidence="3" type="ORF">NET02_14730</name>
</gene>
<evidence type="ECO:0000256" key="1">
    <source>
        <dbReference type="SAM" id="MobiDB-lite"/>
    </source>
</evidence>
<proteinExistence type="predicted"/>
<organism evidence="3 4">
    <name type="scientific">Thermalbibacter longus</name>
    <dbReference type="NCBI Taxonomy" id="2951981"/>
    <lineage>
        <taxon>Bacteria</taxon>
        <taxon>Pseudomonadati</taxon>
        <taxon>Thermomicrobiota</taxon>
        <taxon>Thermomicrobia</taxon>
        <taxon>Thermomicrobiales</taxon>
        <taxon>Thermomicrobiaceae</taxon>
        <taxon>Thermalbibacter</taxon>
    </lineage>
</organism>
<dbReference type="Proteomes" id="UP001165306">
    <property type="component" value="Unassembled WGS sequence"/>
</dbReference>
<feature type="region of interest" description="Disordered" evidence="1">
    <location>
        <begin position="737"/>
        <end position="763"/>
    </location>
</feature>
<name>A0AA41WHV6_9BACT</name>
<dbReference type="EMBL" id="JAMSLR010000014">
    <property type="protein sequence ID" value="MCM8750403.1"/>
    <property type="molecule type" value="Genomic_DNA"/>
</dbReference>
<keyword evidence="4" id="KW-1185">Reference proteome</keyword>
<evidence type="ECO:0000313" key="4">
    <source>
        <dbReference type="Proteomes" id="UP001165306"/>
    </source>
</evidence>
<protein>
    <submittedName>
        <fullName evidence="3">DUF3854 domain-containing protein</fullName>
    </submittedName>
</protein>
<dbReference type="RefSeq" id="WP_284058191.1">
    <property type="nucleotide sequence ID" value="NZ_JAMSLR010000014.1"/>
</dbReference>
<accession>A0AA41WHV6</accession>
<evidence type="ECO:0000259" key="2">
    <source>
        <dbReference type="Pfam" id="PF12965"/>
    </source>
</evidence>
<reference evidence="3" key="1">
    <citation type="submission" date="2022-06" db="EMBL/GenBank/DDBJ databases">
        <title>CFH 74404 Thermomicrobiaceae sp.</title>
        <authorList>
            <person name="Ming H."/>
            <person name="Li W.-J."/>
            <person name="Zhao Z."/>
        </authorList>
    </citation>
    <scope>NUCLEOTIDE SEQUENCE</scope>
    <source>
        <strain evidence="3">CFH 74404</strain>
    </source>
</reference>